<dbReference type="Proteomes" id="UP000641741">
    <property type="component" value="Unassembled WGS sequence"/>
</dbReference>
<sequence length="518" mass="58658">MQFDRSPAEVWRRYERDRDYKRSIGLYDRVRRNEAFYLGRQWEGLRVQSLDPLIFNVLRRCVNLFVAMLVSDDVAVRVTPFEMNGEGRRTAHVLERAFASAIERSGVKALGRPLLKNACVDGDACFYVHFDPALETGQAVKGDIAVDLIDSTNICFGNPACDEVQRQPYIIIAMRRDIDEVRREARENGISEDEISAIRADDAGEYHRWRVNGGEERVTVLLHMRRVEGGIAFCKTVRNATVMREKVLPYRLYPVTHLCWNRVRGSCHGESPLTEAIPNQIAINKLYSMYVQCIKQVAFPKIVYDMTRFPNGWSNDVGKAIAMRGNPNEAIAAAFRAPDISAQVLQLLRQMMTDTMELMGASEASLGTVRPDNTSAIIAVQSATAAPLELTKMEFYRFTEDWARIFLDMMGVHYGVRTLVLPDEDGGEPDRQSFDFSTLAGQDMRLQVDVGAASYWSEIMQTTTSDHLLESGVISDPLVYLENVPDYQVRGKHDLLHALRMQRQTQKEETANAGTEQP</sequence>
<evidence type="ECO:0000313" key="2">
    <source>
        <dbReference type="Proteomes" id="UP000641741"/>
    </source>
</evidence>
<dbReference type="RefSeq" id="WP_186970044.1">
    <property type="nucleotide sequence ID" value="NZ_JACOPK010000006.1"/>
</dbReference>
<dbReference type="EMBL" id="JACOPK010000006">
    <property type="protein sequence ID" value="MBC5695837.1"/>
    <property type="molecule type" value="Genomic_DNA"/>
</dbReference>
<gene>
    <name evidence="1" type="ORF">H8S02_07750</name>
</gene>
<proteinExistence type="predicted"/>
<keyword evidence="2" id="KW-1185">Reference proteome</keyword>
<protein>
    <recommendedName>
        <fullName evidence="3">Phage portal protein, SPP1 Gp6-like</fullName>
    </recommendedName>
</protein>
<name>A0ABR7GNG7_9FIRM</name>
<accession>A0ABR7GNG7</accession>
<comment type="caution">
    <text evidence="1">The sequence shown here is derived from an EMBL/GenBank/DDBJ whole genome shotgun (WGS) entry which is preliminary data.</text>
</comment>
<evidence type="ECO:0000313" key="1">
    <source>
        <dbReference type="EMBL" id="MBC5695837.1"/>
    </source>
</evidence>
<evidence type="ECO:0008006" key="3">
    <source>
        <dbReference type="Google" id="ProtNLM"/>
    </source>
</evidence>
<organism evidence="1 2">
    <name type="scientific">Agathobaculum hominis</name>
    <dbReference type="NCBI Taxonomy" id="2763014"/>
    <lineage>
        <taxon>Bacteria</taxon>
        <taxon>Bacillati</taxon>
        <taxon>Bacillota</taxon>
        <taxon>Clostridia</taxon>
        <taxon>Eubacteriales</taxon>
        <taxon>Butyricicoccaceae</taxon>
        <taxon>Agathobaculum</taxon>
    </lineage>
</organism>
<reference evidence="1 2" key="1">
    <citation type="submission" date="2020-08" db="EMBL/GenBank/DDBJ databases">
        <title>Genome public.</title>
        <authorList>
            <person name="Liu C."/>
            <person name="Sun Q."/>
        </authorList>
    </citation>
    <scope>NUCLEOTIDE SEQUENCE [LARGE SCALE GENOMIC DNA]</scope>
    <source>
        <strain evidence="1 2">M2</strain>
    </source>
</reference>